<name>A0A1N7RJ22_9BURK</name>
<reference evidence="1 2" key="1">
    <citation type="submission" date="2016-12" db="EMBL/GenBank/DDBJ databases">
        <authorList>
            <person name="Song W.-J."/>
            <person name="Kurnit D.M."/>
        </authorList>
    </citation>
    <scope>NUCLEOTIDE SEQUENCE [LARGE SCALE GENOMIC DNA]</scope>
    <source>
        <strain evidence="1 2">STM7296</strain>
    </source>
</reference>
<accession>A0A1N7RJ22</accession>
<evidence type="ECO:0000313" key="1">
    <source>
        <dbReference type="EMBL" id="SIT35116.1"/>
    </source>
</evidence>
<gene>
    <name evidence="1" type="ORF">BN2475_40004</name>
</gene>
<keyword evidence="2" id="KW-1185">Reference proteome</keyword>
<organism evidence="1 2">
    <name type="scientific">Paraburkholderia ribeironis</name>
    <dbReference type="NCBI Taxonomy" id="1247936"/>
    <lineage>
        <taxon>Bacteria</taxon>
        <taxon>Pseudomonadati</taxon>
        <taxon>Pseudomonadota</taxon>
        <taxon>Betaproteobacteria</taxon>
        <taxon>Burkholderiales</taxon>
        <taxon>Burkholderiaceae</taxon>
        <taxon>Paraburkholderia</taxon>
    </lineage>
</organism>
<proteinExistence type="predicted"/>
<protein>
    <submittedName>
        <fullName evidence="1">Uncharacterized protein</fullName>
    </submittedName>
</protein>
<dbReference type="Proteomes" id="UP000187012">
    <property type="component" value="Unassembled WGS sequence"/>
</dbReference>
<sequence>MDKNIVAYCGYIGLVSFVAYRPGNASTVSVFAGVRRPRHMAHRGTDTVAARASSPQMTCG</sequence>
<dbReference type="EMBL" id="CYGX02000004">
    <property type="protein sequence ID" value="SIT35116.1"/>
    <property type="molecule type" value="Genomic_DNA"/>
</dbReference>
<evidence type="ECO:0000313" key="2">
    <source>
        <dbReference type="Proteomes" id="UP000187012"/>
    </source>
</evidence>
<dbReference type="AlphaFoldDB" id="A0A1N7RJ22"/>